<comment type="caution">
    <text evidence="1">The sequence shown here is derived from an EMBL/GenBank/DDBJ whole genome shotgun (WGS) entry which is preliminary data.</text>
</comment>
<organism evidence="1 2">
    <name type="scientific">Prevotella corporis</name>
    <dbReference type="NCBI Taxonomy" id="28128"/>
    <lineage>
        <taxon>Bacteria</taxon>
        <taxon>Pseudomonadati</taxon>
        <taxon>Bacteroidota</taxon>
        <taxon>Bacteroidia</taxon>
        <taxon>Bacteroidales</taxon>
        <taxon>Prevotellaceae</taxon>
        <taxon>Prevotella</taxon>
    </lineage>
</organism>
<dbReference type="EMBL" id="LRQG01000221">
    <property type="protein sequence ID" value="KXA33530.1"/>
    <property type="molecule type" value="Genomic_DNA"/>
</dbReference>
<keyword evidence="2" id="KW-1185">Reference proteome</keyword>
<accession>A0A133PVU8</accession>
<dbReference type="Proteomes" id="UP000070533">
    <property type="component" value="Unassembled WGS sequence"/>
</dbReference>
<dbReference type="STRING" id="28128.HMPREF3226_02403"/>
<reference evidence="2" key="1">
    <citation type="submission" date="2016-01" db="EMBL/GenBank/DDBJ databases">
        <authorList>
            <person name="Mitreva M."/>
            <person name="Pepin K.H."/>
            <person name="Mihindukulasuriya K.A."/>
            <person name="Fulton R."/>
            <person name="Fronick C."/>
            <person name="O'Laughlin M."/>
            <person name="Miner T."/>
            <person name="Herter B."/>
            <person name="Rosa B.A."/>
            <person name="Cordes M."/>
            <person name="Tomlinson C."/>
            <person name="Wollam A."/>
            <person name="Palsikar V.B."/>
            <person name="Mardis E.R."/>
            <person name="Wilson R.K."/>
        </authorList>
    </citation>
    <scope>NUCLEOTIDE SEQUENCE [LARGE SCALE GENOMIC DNA]</scope>
    <source>
        <strain evidence="2">MJR7716</strain>
    </source>
</reference>
<dbReference type="AlphaFoldDB" id="A0A133PVU8"/>
<sequence>MQERGKSGLNLFLKTQAKLYQIMWLDEFCFDTEMEQTCYCVTNSYPDGGKSILHTENAARPLARRCMTKTGV</sequence>
<evidence type="ECO:0000313" key="2">
    <source>
        <dbReference type="Proteomes" id="UP000070533"/>
    </source>
</evidence>
<gene>
    <name evidence="1" type="ORF">HMPREF3226_02403</name>
</gene>
<proteinExistence type="predicted"/>
<evidence type="ECO:0000313" key="1">
    <source>
        <dbReference type="EMBL" id="KXA33530.1"/>
    </source>
</evidence>
<dbReference type="PATRIC" id="fig|28128.5.peg.2474"/>
<protein>
    <submittedName>
        <fullName evidence="1">Uncharacterized protein</fullName>
    </submittedName>
</protein>
<name>A0A133PVU8_9BACT</name>